<evidence type="ECO:0000256" key="3">
    <source>
        <dbReference type="SAM" id="MobiDB-lite"/>
    </source>
</evidence>
<dbReference type="PROSITE" id="PS50102">
    <property type="entry name" value="RRM"/>
    <property type="match status" value="1"/>
</dbReference>
<dbReference type="GO" id="GO:0003723">
    <property type="term" value="F:RNA binding"/>
    <property type="evidence" value="ECO:0007669"/>
    <property type="project" value="UniProtKB-UniRule"/>
</dbReference>
<dbReference type="Proteomes" id="UP001152759">
    <property type="component" value="Chromosome 8"/>
</dbReference>
<gene>
    <name evidence="5" type="ORF">BEMITA_LOCUS12935</name>
</gene>
<evidence type="ECO:0000313" key="5">
    <source>
        <dbReference type="EMBL" id="CAH0394663.1"/>
    </source>
</evidence>
<evidence type="ECO:0000256" key="1">
    <source>
        <dbReference type="ARBA" id="ARBA00022884"/>
    </source>
</evidence>
<dbReference type="EMBL" id="OU963869">
    <property type="protein sequence ID" value="CAH0394663.1"/>
    <property type="molecule type" value="Genomic_DNA"/>
</dbReference>
<accession>A0A9P0AMS5</accession>
<evidence type="ECO:0000256" key="2">
    <source>
        <dbReference type="PROSITE-ProRule" id="PRU00176"/>
    </source>
</evidence>
<dbReference type="Gene3D" id="1.25.40.990">
    <property type="match status" value="1"/>
</dbReference>
<feature type="region of interest" description="Disordered" evidence="3">
    <location>
        <begin position="822"/>
        <end position="858"/>
    </location>
</feature>
<dbReference type="Pfam" id="PF00076">
    <property type="entry name" value="RRM_1"/>
    <property type="match status" value="1"/>
</dbReference>
<dbReference type="SUPFAM" id="SSF54928">
    <property type="entry name" value="RNA-binding domain, RBD"/>
    <property type="match status" value="1"/>
</dbReference>
<protein>
    <recommendedName>
        <fullName evidence="4">RRM domain-containing protein</fullName>
    </recommendedName>
</protein>
<dbReference type="InterPro" id="IPR035979">
    <property type="entry name" value="RBD_domain_sf"/>
</dbReference>
<dbReference type="GO" id="GO:0006406">
    <property type="term" value="P:mRNA export from nucleus"/>
    <property type="evidence" value="ECO:0007669"/>
    <property type="project" value="TreeGrafter"/>
</dbReference>
<dbReference type="InterPro" id="IPR045107">
    <property type="entry name" value="SAC3/GANP/THP3"/>
</dbReference>
<dbReference type="PANTHER" id="PTHR12436">
    <property type="entry name" value="80 KDA MCM3-ASSOCIATED PROTEIN"/>
    <property type="match status" value="1"/>
</dbReference>
<keyword evidence="6" id="KW-1185">Reference proteome</keyword>
<dbReference type="Pfam" id="PF03399">
    <property type="entry name" value="SAC3_GANP"/>
    <property type="match status" value="1"/>
</dbReference>
<keyword evidence="1 2" id="KW-0694">RNA-binding</keyword>
<dbReference type="CDD" id="cd22249">
    <property type="entry name" value="UDM1_RNF168_RNF169-like"/>
    <property type="match status" value="1"/>
</dbReference>
<evidence type="ECO:0000259" key="4">
    <source>
        <dbReference type="PROSITE" id="PS50102"/>
    </source>
</evidence>
<evidence type="ECO:0000313" key="6">
    <source>
        <dbReference type="Proteomes" id="UP001152759"/>
    </source>
</evidence>
<dbReference type="PANTHER" id="PTHR12436:SF3">
    <property type="entry name" value="GERMINAL-CENTER ASSOCIATED NUCLEAR PROTEIN"/>
    <property type="match status" value="1"/>
</dbReference>
<dbReference type="GO" id="GO:0070390">
    <property type="term" value="C:transcription export complex 2"/>
    <property type="evidence" value="ECO:0007669"/>
    <property type="project" value="TreeGrafter"/>
</dbReference>
<dbReference type="Gene3D" id="3.30.70.330">
    <property type="match status" value="1"/>
</dbReference>
<feature type="compositionally biased region" description="Basic and acidic residues" evidence="3">
    <location>
        <begin position="210"/>
        <end position="224"/>
    </location>
</feature>
<dbReference type="InterPro" id="IPR000504">
    <property type="entry name" value="RRM_dom"/>
</dbReference>
<proteinExistence type="predicted"/>
<sequence length="1417" mass="166278">MDPSRPKSRSRRRTITIVDLPEGFEDRKTIRQHFSQFGHVTRVTVSDDYSSANVYFKTEEDARNAVEKGEVWRDELLTIAEAHSLDPRMFSLEDGRSYEDLDLELLEDDDEKVFGDSAKNDVFAPPLHNYKADEKKSLKRIRSSRKLMMEHLGAPKIKRPSSSIVDLANNKPVDHPDLSSGHRIQVSGETRMKITLPSAKLTKPKQAKVSKSESGTKKKESKMSPKDFKYLVAKSLKDKFTILNERDKWLKKLLAKSSTSKSTLKGTCPDMCPEKERIMRDYRTLFSIFEAEGKEMIHELAIKEYSRSSADQEEPLPHELRPAPVLTMTMSYLINYIIPEIDNSNLKESVSEWFDFCWDRLRGIRKDITQQQLCDISIVSIIEQCARFHIACYDRLYGLEMKIFDQKINRENIMNCLSSLNHLYDSLSSTGACTNEAEFKAYQVLLQLSSSDILWEFQNFPQHIQASEELKVAVKAYLLFSSRSYAQFFDLVEKTSYLNSCLLQTYFPIIRETALIIIIKAYSPPMKVFSLNADFVKQSLRLGNAELQQFCQNDGIGFNSESNEVIINRDEFFARDTLFNFDESSFIVLNKREALSYAVVKSSALPPYEKHKVHSSFDDEGKLNKLAYQAIDQEMKLKQDFDFSYRPLLEPSEMRYDSDSDVQIISDDEDPRKFSDDDSSYAKIDIDNESELNHPDAANQGSKYNVDVVIKEDSSLEALEEARRRLIRNLEKEKHLEDLIKKEKEWKMKEAEEQRKTRLRKLEAEKQREALKKEQEMEMKKELEVQKLKALMRDKQRMEEEARMTKLQRELDIKRMEEEVRRRMNEENLMKQRLLEEQRRQEEERRRQEEEKKKQEEERQRLERVAIEQERMRQQEIERQRRICEEEEKQRRSREEQRKIKEEQERLRRMKEEEKRKEEEARRRKLEEAERQRKLKEEIRRQHLLKEKDEELKILRNYLGMRLKALSVRHYAKTWKRKIDKIRQAKIDFPALVRMTADENLALWGTVGNRTSVPCIRTSERINRLKSTGKVICKLNQSKLDVPFVGDILAEKVVDENLKMNKSFQFLFCKLVFSLPPRDRFDENLGTFLKQSLSSALLPKGCNFSEGFSVITSHNIPVFMSINMMQGSNDSSSCHGMNGLVIFSQNESYDELKTRICKTLSSLKCSVPIPLIITTIDEVINSKELINFLDLLKKDRVLICWEFYNWTNWAGFCKNFLSFFSKFILSSGDFTVNSFCFLMKNLVDEFFSLYRKNGESSTPVAIIQMYNKFLAVISHYLVNFKYQDIPSEFEPLLVKSCCRVVCSEKPDLSNNVNKLEKLLDSLRLEDFKEEVPKNVRGLLDLLENHCHGKTPLFGQIVRLLELNNDDDKDFQTFLKRVPWISIIELLAQEKLEILKKTGNNDFVVFRMKDLLELTHKL</sequence>
<name>A0A9P0AMS5_BEMTA</name>
<reference evidence="5" key="1">
    <citation type="submission" date="2021-12" db="EMBL/GenBank/DDBJ databases">
        <authorList>
            <person name="King R."/>
        </authorList>
    </citation>
    <scope>NUCLEOTIDE SEQUENCE</scope>
</reference>
<dbReference type="GO" id="GO:0005737">
    <property type="term" value="C:cytoplasm"/>
    <property type="evidence" value="ECO:0007669"/>
    <property type="project" value="TreeGrafter"/>
</dbReference>
<feature type="domain" description="RRM" evidence="4">
    <location>
        <begin position="13"/>
        <end position="84"/>
    </location>
</feature>
<dbReference type="InterPro" id="IPR012677">
    <property type="entry name" value="Nucleotide-bd_a/b_plait_sf"/>
</dbReference>
<dbReference type="InterPro" id="IPR005062">
    <property type="entry name" value="SAC3/GANP/THP3_conserved"/>
</dbReference>
<organism evidence="5 6">
    <name type="scientific">Bemisia tabaci</name>
    <name type="common">Sweetpotato whitefly</name>
    <name type="synonym">Aleurodes tabaci</name>
    <dbReference type="NCBI Taxonomy" id="7038"/>
    <lineage>
        <taxon>Eukaryota</taxon>
        <taxon>Metazoa</taxon>
        <taxon>Ecdysozoa</taxon>
        <taxon>Arthropoda</taxon>
        <taxon>Hexapoda</taxon>
        <taxon>Insecta</taxon>
        <taxon>Pterygota</taxon>
        <taxon>Neoptera</taxon>
        <taxon>Paraneoptera</taxon>
        <taxon>Hemiptera</taxon>
        <taxon>Sternorrhyncha</taxon>
        <taxon>Aleyrodoidea</taxon>
        <taxon>Aleyrodidae</taxon>
        <taxon>Aleyrodinae</taxon>
        <taxon>Bemisia</taxon>
    </lineage>
</organism>
<feature type="region of interest" description="Disordered" evidence="3">
    <location>
        <begin position="199"/>
        <end position="224"/>
    </location>
</feature>